<evidence type="ECO:0000256" key="1">
    <source>
        <dbReference type="SAM" id="Phobius"/>
    </source>
</evidence>
<keyword evidence="3" id="KW-1185">Reference proteome</keyword>
<proteinExistence type="predicted"/>
<keyword evidence="1" id="KW-0472">Membrane</keyword>
<dbReference type="Proteomes" id="UP001651690">
    <property type="component" value="Unassembled WGS sequence"/>
</dbReference>
<feature type="transmembrane region" description="Helical" evidence="1">
    <location>
        <begin position="28"/>
        <end position="53"/>
    </location>
</feature>
<evidence type="ECO:0000313" key="3">
    <source>
        <dbReference type="Proteomes" id="UP001651690"/>
    </source>
</evidence>
<sequence length="89" mass="8774">MVALAISPLPPLLPTREASAGASAHYGLGLMVVLALLSVAVVPLAVQLIGVVFGREYVVSPSAIVAVVSTSCSGDRGLAALSSTRGCGA</sequence>
<organism evidence="2 3">
    <name type="scientific">Mycolicibacterium arenosum</name>
    <dbReference type="NCBI Taxonomy" id="2952157"/>
    <lineage>
        <taxon>Bacteria</taxon>
        <taxon>Bacillati</taxon>
        <taxon>Actinomycetota</taxon>
        <taxon>Actinomycetes</taxon>
        <taxon>Mycobacteriales</taxon>
        <taxon>Mycobacteriaceae</taxon>
        <taxon>Mycolicibacterium</taxon>
    </lineage>
</organism>
<dbReference type="RefSeq" id="WP_255057933.1">
    <property type="nucleotide sequence ID" value="NZ_JANDBD010000001.1"/>
</dbReference>
<reference evidence="2 3" key="1">
    <citation type="submission" date="2022-06" db="EMBL/GenBank/DDBJ databases">
        <title>Mycolicibacterium sp. CAU 1645 isolated from seawater.</title>
        <authorList>
            <person name="Kim W."/>
        </authorList>
    </citation>
    <scope>NUCLEOTIDE SEQUENCE [LARGE SCALE GENOMIC DNA]</scope>
    <source>
        <strain evidence="2 3">CAU 1645</strain>
    </source>
</reference>
<protein>
    <submittedName>
        <fullName evidence="2">Uncharacterized protein</fullName>
    </submittedName>
</protein>
<gene>
    <name evidence="2" type="ORF">NM203_02030</name>
</gene>
<dbReference type="EMBL" id="JANDBD010000001">
    <property type="protein sequence ID" value="MCP9270960.1"/>
    <property type="molecule type" value="Genomic_DNA"/>
</dbReference>
<evidence type="ECO:0000313" key="2">
    <source>
        <dbReference type="EMBL" id="MCP9270960.1"/>
    </source>
</evidence>
<name>A0ABT1LX85_9MYCO</name>
<keyword evidence="1" id="KW-1133">Transmembrane helix</keyword>
<keyword evidence="1" id="KW-0812">Transmembrane</keyword>
<accession>A0ABT1LX85</accession>
<comment type="caution">
    <text evidence="2">The sequence shown here is derived from an EMBL/GenBank/DDBJ whole genome shotgun (WGS) entry which is preliminary data.</text>
</comment>